<dbReference type="OrthoDB" id="64791at2"/>
<dbReference type="STRING" id="50718.SU60_02860"/>
<dbReference type="Pfam" id="PF04586">
    <property type="entry name" value="Peptidase_S78"/>
    <property type="match status" value="1"/>
</dbReference>
<proteinExistence type="predicted"/>
<keyword evidence="6" id="KW-1185">Reference proteome</keyword>
<reference evidence="5 6" key="1">
    <citation type="submission" date="2015-01" db="EMBL/GenBank/DDBJ databases">
        <title>Draft genome of Vibrio mytili type strain CAIM 528.</title>
        <authorList>
            <person name="Gonzalez-Castillo A."/>
            <person name="Gomez-Gil B."/>
            <person name="Enciso-Ibarra J."/>
        </authorList>
    </citation>
    <scope>NUCLEOTIDE SEQUENCE [LARGE SCALE GENOMIC DNA]</scope>
    <source>
        <strain evidence="5 6">CAIM 528</strain>
    </source>
</reference>
<evidence type="ECO:0000259" key="4">
    <source>
        <dbReference type="Pfam" id="PF04586"/>
    </source>
</evidence>
<dbReference type="InterPro" id="IPR054613">
    <property type="entry name" value="Peptidase_S78_dom"/>
</dbReference>
<evidence type="ECO:0000313" key="6">
    <source>
        <dbReference type="Proteomes" id="UP000031977"/>
    </source>
</evidence>
<feature type="domain" description="Prohead serine protease" evidence="4">
    <location>
        <begin position="3"/>
        <end position="160"/>
    </location>
</feature>
<comment type="caution">
    <text evidence="5">The sequence shown here is derived from an EMBL/GenBank/DDBJ whole genome shotgun (WGS) entry which is preliminary data.</text>
</comment>
<keyword evidence="1" id="KW-1188">Viral release from host cell</keyword>
<keyword evidence="3" id="KW-0378">Hydrolase</keyword>
<dbReference type="NCBIfam" id="TIGR01543">
    <property type="entry name" value="proheadase_HK97"/>
    <property type="match status" value="1"/>
</dbReference>
<name>A0A0C3ID32_9VIBR</name>
<sequence length="176" mass="19411">MELRASTIKSESGQLVGKAIAFGSQSHDLGGFVEIIEPAAFDNHLSTNPDVRALYEHDGKELLGRTTSGTLTINKRSDGIHVEIDPPSTQAGNDCKELVKRGDINGMSFGFVAIRDRWDWNAQPVPVRHVLEAELREVTVTATPAYEASSVVLRSLADHKREGTDLNELWLQYLEV</sequence>
<protein>
    <recommendedName>
        <fullName evidence="4">Prohead serine protease domain-containing protein</fullName>
    </recommendedName>
</protein>
<dbReference type="RefSeq" id="WP_041154224.1">
    <property type="nucleotide sequence ID" value="NZ_CBCRVP010000004.1"/>
</dbReference>
<gene>
    <name evidence="5" type="ORF">SU60_02860</name>
</gene>
<dbReference type="GO" id="GO:0006508">
    <property type="term" value="P:proteolysis"/>
    <property type="evidence" value="ECO:0007669"/>
    <property type="project" value="UniProtKB-KW"/>
</dbReference>
<dbReference type="InterPro" id="IPR006433">
    <property type="entry name" value="Prohead_protease"/>
</dbReference>
<keyword evidence="2" id="KW-0645">Protease</keyword>
<evidence type="ECO:0000256" key="2">
    <source>
        <dbReference type="ARBA" id="ARBA00022670"/>
    </source>
</evidence>
<dbReference type="GO" id="GO:0008233">
    <property type="term" value="F:peptidase activity"/>
    <property type="evidence" value="ECO:0007669"/>
    <property type="project" value="UniProtKB-KW"/>
</dbReference>
<accession>A0A0C3ID32</accession>
<organism evidence="5 6">
    <name type="scientific">Vibrio mytili</name>
    <dbReference type="NCBI Taxonomy" id="50718"/>
    <lineage>
        <taxon>Bacteria</taxon>
        <taxon>Pseudomonadati</taxon>
        <taxon>Pseudomonadota</taxon>
        <taxon>Gammaproteobacteria</taxon>
        <taxon>Vibrionales</taxon>
        <taxon>Vibrionaceae</taxon>
        <taxon>Vibrio</taxon>
    </lineage>
</organism>
<evidence type="ECO:0000313" key="5">
    <source>
        <dbReference type="EMBL" id="KIN12237.1"/>
    </source>
</evidence>
<evidence type="ECO:0000256" key="3">
    <source>
        <dbReference type="ARBA" id="ARBA00022801"/>
    </source>
</evidence>
<dbReference type="Proteomes" id="UP000031977">
    <property type="component" value="Unassembled WGS sequence"/>
</dbReference>
<dbReference type="EMBL" id="JXOK01000006">
    <property type="protein sequence ID" value="KIN12237.1"/>
    <property type="molecule type" value="Genomic_DNA"/>
</dbReference>
<evidence type="ECO:0000256" key="1">
    <source>
        <dbReference type="ARBA" id="ARBA00022612"/>
    </source>
</evidence>
<dbReference type="AlphaFoldDB" id="A0A0C3ID32"/>